<accession>A0ABV4U4J8</accession>
<dbReference type="RefSeq" id="WP_425344158.1">
    <property type="nucleotide sequence ID" value="NZ_JBGUBD010000002.1"/>
</dbReference>
<feature type="region of interest" description="Disordered" evidence="1">
    <location>
        <begin position="274"/>
        <end position="322"/>
    </location>
</feature>
<name>A0ABV4U4J8_9BACT</name>
<dbReference type="Proteomes" id="UP001575105">
    <property type="component" value="Unassembled WGS sequence"/>
</dbReference>
<keyword evidence="4" id="KW-1185">Reference proteome</keyword>
<reference evidence="3 4" key="1">
    <citation type="submission" date="2024-08" db="EMBL/GenBank/DDBJ databases">
        <title>Whole-genome sequencing of halo(alkali)philic microorganisms from hypersaline lakes.</title>
        <authorList>
            <person name="Sorokin D.Y."/>
            <person name="Merkel A.Y."/>
            <person name="Messina E."/>
            <person name="Yakimov M."/>
        </authorList>
    </citation>
    <scope>NUCLEOTIDE SEQUENCE [LARGE SCALE GENOMIC DNA]</scope>
    <source>
        <strain evidence="3 4">AB-hyl4</strain>
    </source>
</reference>
<evidence type="ECO:0000256" key="1">
    <source>
        <dbReference type="SAM" id="MobiDB-lite"/>
    </source>
</evidence>
<evidence type="ECO:0000313" key="3">
    <source>
        <dbReference type="EMBL" id="MFA9477233.1"/>
    </source>
</evidence>
<dbReference type="PANTHER" id="PTHR31876:SF26">
    <property type="entry name" value="PROTEIN LIKE COV 2"/>
    <property type="match status" value="1"/>
</dbReference>
<comment type="caution">
    <text evidence="3">The sequence shown here is derived from an EMBL/GenBank/DDBJ whole genome shotgun (WGS) entry which is preliminary data.</text>
</comment>
<evidence type="ECO:0000256" key="2">
    <source>
        <dbReference type="SAM" id="Phobius"/>
    </source>
</evidence>
<proteinExistence type="predicted"/>
<evidence type="ECO:0000313" key="4">
    <source>
        <dbReference type="Proteomes" id="UP001575105"/>
    </source>
</evidence>
<protein>
    <submittedName>
        <fullName evidence="3">DUF502 domain-containing protein</fullName>
    </submittedName>
</protein>
<dbReference type="PANTHER" id="PTHR31876">
    <property type="entry name" value="COV-LIKE PROTEIN 1"/>
    <property type="match status" value="1"/>
</dbReference>
<keyword evidence="2" id="KW-0472">Membrane</keyword>
<feature type="transmembrane region" description="Helical" evidence="2">
    <location>
        <begin position="21"/>
        <end position="42"/>
    </location>
</feature>
<keyword evidence="2" id="KW-1133">Transmembrane helix</keyword>
<feature type="transmembrane region" description="Helical" evidence="2">
    <location>
        <begin position="121"/>
        <end position="143"/>
    </location>
</feature>
<dbReference type="EMBL" id="JBGUBD010000002">
    <property type="protein sequence ID" value="MFA9477233.1"/>
    <property type="molecule type" value="Genomic_DNA"/>
</dbReference>
<dbReference type="Pfam" id="PF04367">
    <property type="entry name" value="DUF502"/>
    <property type="match status" value="1"/>
</dbReference>
<feature type="compositionally biased region" description="Basic and acidic residues" evidence="1">
    <location>
        <begin position="313"/>
        <end position="322"/>
    </location>
</feature>
<keyword evidence="2" id="KW-0812">Transmembrane</keyword>
<gene>
    <name evidence="3" type="ORF">ACERK3_02880</name>
</gene>
<dbReference type="InterPro" id="IPR007462">
    <property type="entry name" value="COV1-like"/>
</dbReference>
<feature type="compositionally biased region" description="Polar residues" evidence="1">
    <location>
        <begin position="282"/>
        <end position="291"/>
    </location>
</feature>
<sequence length="322" mass="35355">MEGSHKSHPPPSNFRQFFFRGLAILLPSVLTIWILLAAYQFVQNRIAAPINSGVQEVIVHVTPWPAVSETQIEEHRADVRADRDLRQAYDSARNPEAWLHRDARRVQLDRWWRSYAFPMDLIGLIIAIVLIYMAGLLLGSYIGRRLYARGEAMVNQVPLVGRVYPAVKQVTDFFVGQDREKVTFNRVVAVEYPRKGLWSVGLVTGDTMSAIQAVAGADCMTVFIPSSPTPFTGYVITVPKSDTVELPITVEDAMKFAVSGGVLIPPNQMIVRSEAGQVEGEASSSLPSPQQKAGRKSGKAQAASGDGEAQDAVVDKPQGRTP</sequence>
<organism evidence="3 4">
    <name type="scientific">Natronomicrosphaera hydrolytica</name>
    <dbReference type="NCBI Taxonomy" id="3242702"/>
    <lineage>
        <taxon>Bacteria</taxon>
        <taxon>Pseudomonadati</taxon>
        <taxon>Planctomycetota</taxon>
        <taxon>Phycisphaerae</taxon>
        <taxon>Phycisphaerales</taxon>
        <taxon>Phycisphaeraceae</taxon>
        <taxon>Natronomicrosphaera</taxon>
    </lineage>
</organism>